<sequence>MLRRGEIWDVDLVPVRGSEADKRRPVVIVSNDARNRITQRSGRGVLTVVPLTSNTSRILPFQVLVPADVANGLTVDSKAQAERVRSIDVDRFGDRRGALTTPQVAALDEALLLHLGLS</sequence>
<keyword evidence="3" id="KW-0378">Hydrolase</keyword>
<dbReference type="EMBL" id="JAIXCQ010000003">
    <property type="protein sequence ID" value="MCA5892891.1"/>
    <property type="molecule type" value="Genomic_DNA"/>
</dbReference>
<gene>
    <name evidence="4" type="ORF">LEP48_05915</name>
</gene>
<name>A0ABS7ZCW8_9MICO</name>
<dbReference type="PIRSF" id="PIRSF033490">
    <property type="entry name" value="MazF"/>
    <property type="match status" value="1"/>
</dbReference>
<organism evidence="4 5">
    <name type="scientific">Isoptericola luteus</name>
    <dbReference type="NCBI Taxonomy" id="2879484"/>
    <lineage>
        <taxon>Bacteria</taxon>
        <taxon>Bacillati</taxon>
        <taxon>Actinomycetota</taxon>
        <taxon>Actinomycetes</taxon>
        <taxon>Micrococcales</taxon>
        <taxon>Promicromonosporaceae</taxon>
        <taxon>Isoptericola</taxon>
    </lineage>
</organism>
<dbReference type="InterPro" id="IPR011067">
    <property type="entry name" value="Plasmid_toxin/cell-grow_inhib"/>
</dbReference>
<proteinExistence type="inferred from homology"/>
<accession>A0ABS7ZCW8</accession>
<dbReference type="Pfam" id="PF02452">
    <property type="entry name" value="PemK_toxin"/>
    <property type="match status" value="1"/>
</dbReference>
<protein>
    <recommendedName>
        <fullName evidence="3">mRNA interferase</fullName>
        <ecNumber evidence="3">3.1.-.-</ecNumber>
    </recommendedName>
</protein>
<evidence type="ECO:0000256" key="1">
    <source>
        <dbReference type="ARBA" id="ARBA00007521"/>
    </source>
</evidence>
<dbReference type="PANTHER" id="PTHR33988:SF1">
    <property type="entry name" value="ENDORIBONUCLEASE MAZF7-RELATED"/>
    <property type="match status" value="1"/>
</dbReference>
<evidence type="ECO:0000256" key="2">
    <source>
        <dbReference type="ARBA" id="ARBA00022649"/>
    </source>
</evidence>
<dbReference type="SUPFAM" id="SSF50118">
    <property type="entry name" value="Cell growth inhibitor/plasmid maintenance toxic component"/>
    <property type="match status" value="1"/>
</dbReference>
<keyword evidence="2" id="KW-1277">Toxin-antitoxin system</keyword>
<dbReference type="PANTHER" id="PTHR33988">
    <property type="entry name" value="ENDORIBONUCLEASE MAZF-RELATED"/>
    <property type="match status" value="1"/>
</dbReference>
<dbReference type="InterPro" id="IPR003477">
    <property type="entry name" value="PemK-like"/>
</dbReference>
<keyword evidence="5" id="KW-1185">Reference proteome</keyword>
<keyword evidence="3" id="KW-0255">Endonuclease</keyword>
<dbReference type="Proteomes" id="UP001319870">
    <property type="component" value="Unassembled WGS sequence"/>
</dbReference>
<evidence type="ECO:0000256" key="3">
    <source>
        <dbReference type="PIRNR" id="PIRNR033490"/>
    </source>
</evidence>
<comment type="function">
    <text evidence="3">Toxic component of a type II toxin-antitoxin (TA) system.</text>
</comment>
<keyword evidence="3" id="KW-0540">Nuclease</keyword>
<comment type="caution">
    <text evidence="4">The sequence shown here is derived from an EMBL/GenBank/DDBJ whole genome shotgun (WGS) entry which is preliminary data.</text>
</comment>
<comment type="similarity">
    <text evidence="1 3">Belongs to the PemK/MazF family.</text>
</comment>
<evidence type="ECO:0000313" key="4">
    <source>
        <dbReference type="EMBL" id="MCA5892891.1"/>
    </source>
</evidence>
<dbReference type="EC" id="3.1.-.-" evidence="3"/>
<reference evidence="4 5" key="1">
    <citation type="submission" date="2021-09" db="EMBL/GenBank/DDBJ databases">
        <title>Isoptericola luteus sp. nov., a novel bacterium isolated from Harbin, the capital city of Heilongjiang province.</title>
        <authorList>
            <person name="Li J."/>
        </authorList>
    </citation>
    <scope>NUCLEOTIDE SEQUENCE [LARGE SCALE GENOMIC DNA]</scope>
    <source>
        <strain evidence="4 5">NEAU-Y5</strain>
    </source>
</reference>
<dbReference type="Gene3D" id="2.30.30.110">
    <property type="match status" value="1"/>
</dbReference>
<evidence type="ECO:0000313" key="5">
    <source>
        <dbReference type="Proteomes" id="UP001319870"/>
    </source>
</evidence>